<dbReference type="InterPro" id="IPR000515">
    <property type="entry name" value="MetI-like"/>
</dbReference>
<evidence type="ECO:0000256" key="4">
    <source>
        <dbReference type="ARBA" id="ARBA00022692"/>
    </source>
</evidence>
<dbReference type="InterPro" id="IPR051393">
    <property type="entry name" value="ABC_transporter_permease"/>
</dbReference>
<sequence>MKTYRKSDLFGYVWMLPAFALICIFSIYPAASALIHSFTNWDLISASWTGVDNFARLFKDNIFWKSCENLIILMVTGLIFGNVAALSLAELLHKLKSEKCSNVYRFLFILPALVPGMVNMLIWTKIVFSPFSNGLMNSILANFGMDTQGWYMQENQALLSMILTGFPWVSGTSFLIYLAGLNNIPDSVYEALDLDGAGTWKRIFFIDLPLLKSQIKYFVMLGIIGGMQSFSMQLVFTSGGPNYATTVPGYYMYEKAFFSGEFGYAAAIGFFLFLITLIITVINNKFMKSTEEIA</sequence>
<keyword evidence="4 7" id="KW-0812">Transmembrane</keyword>
<keyword evidence="2 7" id="KW-0813">Transport</keyword>
<evidence type="ECO:0000313" key="10">
    <source>
        <dbReference type="Proteomes" id="UP000291269"/>
    </source>
</evidence>
<evidence type="ECO:0000256" key="1">
    <source>
        <dbReference type="ARBA" id="ARBA00004651"/>
    </source>
</evidence>
<feature type="transmembrane region" description="Helical" evidence="7">
    <location>
        <begin position="70"/>
        <end position="92"/>
    </location>
</feature>
<dbReference type="GO" id="GO:0005886">
    <property type="term" value="C:plasma membrane"/>
    <property type="evidence" value="ECO:0007669"/>
    <property type="project" value="UniProtKB-SubCell"/>
</dbReference>
<reference evidence="9 10" key="1">
    <citation type="journal article" date="2019" name="Gut">
        <title>Antibiotics-induced monodominance of a novel gut bacterial order.</title>
        <authorList>
            <person name="Hildebrand F."/>
            <person name="Moitinho-Silva L."/>
            <person name="Blasche S."/>
            <person name="Jahn M.T."/>
            <person name="Gossmann T.I."/>
            <person name="Heuerta-Cepas J."/>
            <person name="Hercog R."/>
            <person name="Luetge M."/>
            <person name="Bahram M."/>
            <person name="Pryszlak A."/>
            <person name="Alves R.J."/>
            <person name="Waszak S.M."/>
            <person name="Zhu A."/>
            <person name="Ye L."/>
            <person name="Costea P.I."/>
            <person name="Aalvink S."/>
            <person name="Belzer C."/>
            <person name="Forslund S.K."/>
            <person name="Sunagawa S."/>
            <person name="Hentschel U."/>
            <person name="Merten C."/>
            <person name="Patil K.R."/>
            <person name="Benes V."/>
            <person name="Bork P."/>
        </authorList>
    </citation>
    <scope>NUCLEOTIDE SEQUENCE [LARGE SCALE GENOMIC DNA]</scope>
    <source>
        <strain evidence="9 10">HDS1380</strain>
    </source>
</reference>
<gene>
    <name evidence="9" type="ORF">ESZ91_00680</name>
</gene>
<evidence type="ECO:0000256" key="2">
    <source>
        <dbReference type="ARBA" id="ARBA00022448"/>
    </source>
</evidence>
<dbReference type="CDD" id="cd06261">
    <property type="entry name" value="TM_PBP2"/>
    <property type="match status" value="1"/>
</dbReference>
<evidence type="ECO:0000256" key="7">
    <source>
        <dbReference type="RuleBase" id="RU363032"/>
    </source>
</evidence>
<name>A0A4V1QV01_9FIRM</name>
<evidence type="ECO:0000256" key="3">
    <source>
        <dbReference type="ARBA" id="ARBA00022475"/>
    </source>
</evidence>
<feature type="transmembrane region" description="Helical" evidence="7">
    <location>
        <begin position="104"/>
        <end position="128"/>
    </location>
</feature>
<evidence type="ECO:0000259" key="8">
    <source>
        <dbReference type="PROSITE" id="PS50928"/>
    </source>
</evidence>
<dbReference type="PANTHER" id="PTHR30193">
    <property type="entry name" value="ABC TRANSPORTER PERMEASE PROTEIN"/>
    <property type="match status" value="1"/>
</dbReference>
<feature type="domain" description="ABC transmembrane type-1" evidence="8">
    <location>
        <begin position="63"/>
        <end position="283"/>
    </location>
</feature>
<feature type="transmembrane region" description="Helical" evidence="7">
    <location>
        <begin position="12"/>
        <end position="31"/>
    </location>
</feature>
<feature type="transmembrane region" description="Helical" evidence="7">
    <location>
        <begin position="217"/>
        <end position="236"/>
    </location>
</feature>
<dbReference type="AlphaFoldDB" id="A0A4V1QV01"/>
<accession>A0A4V1QV01</accession>
<dbReference type="RefSeq" id="WP_129223108.1">
    <property type="nucleotide sequence ID" value="NZ_SDOZ01000002.1"/>
</dbReference>
<comment type="subcellular location">
    <subcellularLocation>
        <location evidence="1 7">Cell membrane</location>
        <topology evidence="1 7">Multi-pass membrane protein</topology>
    </subcellularLocation>
</comment>
<comment type="similarity">
    <text evidence="7">Belongs to the binding-protein-dependent transport system permease family.</text>
</comment>
<dbReference type="Pfam" id="PF00528">
    <property type="entry name" value="BPD_transp_1"/>
    <property type="match status" value="1"/>
</dbReference>
<dbReference type="Proteomes" id="UP000291269">
    <property type="component" value="Unassembled WGS sequence"/>
</dbReference>
<protein>
    <submittedName>
        <fullName evidence="9">Sugar ABC transporter permease</fullName>
    </submittedName>
</protein>
<keyword evidence="10" id="KW-1185">Reference proteome</keyword>
<comment type="caution">
    <text evidence="9">The sequence shown here is derived from an EMBL/GenBank/DDBJ whole genome shotgun (WGS) entry which is preliminary data.</text>
</comment>
<feature type="transmembrane region" description="Helical" evidence="7">
    <location>
        <begin position="157"/>
        <end position="179"/>
    </location>
</feature>
<proteinExistence type="inferred from homology"/>
<organism evidence="9 10">
    <name type="scientific">Candidatus Borkfalkia ceftriaxoniphila</name>
    <dbReference type="NCBI Taxonomy" id="2508949"/>
    <lineage>
        <taxon>Bacteria</taxon>
        <taxon>Bacillati</taxon>
        <taxon>Bacillota</taxon>
        <taxon>Clostridia</taxon>
        <taxon>Christensenellales</taxon>
        <taxon>Christensenellaceae</taxon>
        <taxon>Candidatus Borkfalkia</taxon>
    </lineage>
</organism>
<keyword evidence="6 7" id="KW-0472">Membrane</keyword>
<dbReference type="OrthoDB" id="9779462at2"/>
<dbReference type="PANTHER" id="PTHR30193:SF37">
    <property type="entry name" value="INNER MEMBRANE ABC TRANSPORTER PERMEASE PROTEIN YCJO"/>
    <property type="match status" value="1"/>
</dbReference>
<dbReference type="Gene3D" id="1.10.3720.10">
    <property type="entry name" value="MetI-like"/>
    <property type="match status" value="1"/>
</dbReference>
<keyword evidence="3" id="KW-1003">Cell membrane</keyword>
<evidence type="ECO:0000313" key="9">
    <source>
        <dbReference type="EMBL" id="RXZ60936.1"/>
    </source>
</evidence>
<dbReference type="SUPFAM" id="SSF161098">
    <property type="entry name" value="MetI-like"/>
    <property type="match status" value="1"/>
</dbReference>
<dbReference type="PROSITE" id="PS50928">
    <property type="entry name" value="ABC_TM1"/>
    <property type="match status" value="1"/>
</dbReference>
<dbReference type="GO" id="GO:0055085">
    <property type="term" value="P:transmembrane transport"/>
    <property type="evidence" value="ECO:0007669"/>
    <property type="project" value="InterPro"/>
</dbReference>
<dbReference type="InterPro" id="IPR035906">
    <property type="entry name" value="MetI-like_sf"/>
</dbReference>
<feature type="transmembrane region" description="Helical" evidence="7">
    <location>
        <begin position="262"/>
        <end position="282"/>
    </location>
</feature>
<keyword evidence="5 7" id="KW-1133">Transmembrane helix</keyword>
<evidence type="ECO:0000256" key="6">
    <source>
        <dbReference type="ARBA" id="ARBA00023136"/>
    </source>
</evidence>
<dbReference type="EMBL" id="SDOZ01000002">
    <property type="protein sequence ID" value="RXZ60936.1"/>
    <property type="molecule type" value="Genomic_DNA"/>
</dbReference>
<evidence type="ECO:0000256" key="5">
    <source>
        <dbReference type="ARBA" id="ARBA00022989"/>
    </source>
</evidence>